<sequence length="136" mass="15789">MLRRLALLLGAAVLLSIGPFPARVHADMTTFVGPTQILFVDADSVLFVVTKEWMSASVRHQEKLLRHSIRMTYWLEHIPADMRMVFDALGYPTSRVLLTPVGHTEEWWYYGQLNPPFRFRDGELIDTDRFEALTRR</sequence>
<evidence type="ECO:0000256" key="1">
    <source>
        <dbReference type="SAM" id="SignalP"/>
    </source>
</evidence>
<keyword evidence="1" id="KW-0732">Signal</keyword>
<proteinExistence type="predicted"/>
<organism evidence="2 3">
    <name type="scientific">Eiseniibacteriota bacterium</name>
    <dbReference type="NCBI Taxonomy" id="2212470"/>
    <lineage>
        <taxon>Bacteria</taxon>
        <taxon>Candidatus Eiseniibacteriota</taxon>
    </lineage>
</organism>
<evidence type="ECO:0000313" key="3">
    <source>
        <dbReference type="Proteomes" id="UP000319829"/>
    </source>
</evidence>
<accession>A0A538SY42</accession>
<dbReference type="Proteomes" id="UP000319829">
    <property type="component" value="Unassembled WGS sequence"/>
</dbReference>
<protein>
    <submittedName>
        <fullName evidence="2">Uncharacterized protein</fullName>
    </submittedName>
</protein>
<name>A0A538SY42_UNCEI</name>
<reference evidence="2 3" key="1">
    <citation type="journal article" date="2019" name="Nat. Microbiol.">
        <title>Mediterranean grassland soil C-N compound turnover is dependent on rainfall and depth, and is mediated by genomically divergent microorganisms.</title>
        <authorList>
            <person name="Diamond S."/>
            <person name="Andeer P.F."/>
            <person name="Li Z."/>
            <person name="Crits-Christoph A."/>
            <person name="Burstein D."/>
            <person name="Anantharaman K."/>
            <person name="Lane K.R."/>
            <person name="Thomas B.C."/>
            <person name="Pan C."/>
            <person name="Northen T.R."/>
            <person name="Banfield J.F."/>
        </authorList>
    </citation>
    <scope>NUCLEOTIDE SEQUENCE [LARGE SCALE GENOMIC DNA]</scope>
    <source>
        <strain evidence="2">WS_4</strain>
    </source>
</reference>
<gene>
    <name evidence="2" type="ORF">E6K74_00255</name>
</gene>
<feature type="chain" id="PRO_5021979395" evidence="1">
    <location>
        <begin position="27"/>
        <end position="136"/>
    </location>
</feature>
<evidence type="ECO:0000313" key="2">
    <source>
        <dbReference type="EMBL" id="TMQ56301.1"/>
    </source>
</evidence>
<dbReference type="EMBL" id="VBOU01000002">
    <property type="protein sequence ID" value="TMQ56301.1"/>
    <property type="molecule type" value="Genomic_DNA"/>
</dbReference>
<feature type="signal peptide" evidence="1">
    <location>
        <begin position="1"/>
        <end position="26"/>
    </location>
</feature>
<comment type="caution">
    <text evidence="2">The sequence shown here is derived from an EMBL/GenBank/DDBJ whole genome shotgun (WGS) entry which is preliminary data.</text>
</comment>
<dbReference type="AlphaFoldDB" id="A0A538SY42"/>